<organism evidence="1 2">
    <name type="scientific">Novosphingobium soli</name>
    <dbReference type="NCBI Taxonomy" id="574956"/>
    <lineage>
        <taxon>Bacteria</taxon>
        <taxon>Pseudomonadati</taxon>
        <taxon>Pseudomonadota</taxon>
        <taxon>Alphaproteobacteria</taxon>
        <taxon>Sphingomonadales</taxon>
        <taxon>Sphingomonadaceae</taxon>
        <taxon>Novosphingobium</taxon>
    </lineage>
</organism>
<evidence type="ECO:0000313" key="1">
    <source>
        <dbReference type="EMBL" id="MFC0205026.1"/>
    </source>
</evidence>
<dbReference type="Proteomes" id="UP001589798">
    <property type="component" value="Unassembled WGS sequence"/>
</dbReference>
<comment type="caution">
    <text evidence="1">The sequence shown here is derived from an EMBL/GenBank/DDBJ whole genome shotgun (WGS) entry which is preliminary data.</text>
</comment>
<accession>A0ABV6CXL9</accession>
<gene>
    <name evidence="1" type="ORF">ACFFJC_12175</name>
</gene>
<proteinExistence type="predicted"/>
<protein>
    <submittedName>
        <fullName evidence="1">Uncharacterized protein</fullName>
    </submittedName>
</protein>
<sequence length="67" mass="7652">MKNDPLDPRRRQLCSRSHADRLAQQMCEDTTMPFAVIRTHCPMQPYRVVRAAETAPDDAVELEVVAL</sequence>
<keyword evidence="2" id="KW-1185">Reference proteome</keyword>
<dbReference type="RefSeq" id="WP_379487786.1">
    <property type="nucleotide sequence ID" value="NZ_JBHLWK010000014.1"/>
</dbReference>
<evidence type="ECO:0000313" key="2">
    <source>
        <dbReference type="Proteomes" id="UP001589798"/>
    </source>
</evidence>
<name>A0ABV6CXL9_9SPHN</name>
<dbReference type="EMBL" id="JBHLWK010000014">
    <property type="protein sequence ID" value="MFC0205026.1"/>
    <property type="molecule type" value="Genomic_DNA"/>
</dbReference>
<reference evidence="1 2" key="1">
    <citation type="submission" date="2024-09" db="EMBL/GenBank/DDBJ databases">
        <authorList>
            <person name="Sun Q."/>
            <person name="Mori K."/>
        </authorList>
    </citation>
    <scope>NUCLEOTIDE SEQUENCE [LARGE SCALE GENOMIC DNA]</scope>
    <source>
        <strain evidence="1 2">CCM 7706</strain>
    </source>
</reference>